<feature type="compositionally biased region" description="Polar residues" evidence="1">
    <location>
        <begin position="46"/>
        <end position="71"/>
    </location>
</feature>
<dbReference type="GO" id="GO:0005615">
    <property type="term" value="C:extracellular space"/>
    <property type="evidence" value="ECO:0007669"/>
    <property type="project" value="TreeGrafter"/>
</dbReference>
<feature type="region of interest" description="Disordered" evidence="1">
    <location>
        <begin position="535"/>
        <end position="561"/>
    </location>
</feature>
<evidence type="ECO:0000256" key="1">
    <source>
        <dbReference type="SAM" id="MobiDB-lite"/>
    </source>
</evidence>
<feature type="region of interest" description="Disordered" evidence="1">
    <location>
        <begin position="589"/>
        <end position="616"/>
    </location>
</feature>
<dbReference type="PANTHER" id="PTHR33888">
    <property type="entry name" value="RIKEN CDNA 4932415D10 GENE"/>
    <property type="match status" value="1"/>
</dbReference>
<organism evidence="2 3">
    <name type="scientific">Rhinolophus ferrumequinum</name>
    <name type="common">Greater horseshoe bat</name>
    <dbReference type="NCBI Taxonomy" id="59479"/>
    <lineage>
        <taxon>Eukaryota</taxon>
        <taxon>Metazoa</taxon>
        <taxon>Chordata</taxon>
        <taxon>Craniata</taxon>
        <taxon>Vertebrata</taxon>
        <taxon>Euteleostomi</taxon>
        <taxon>Mammalia</taxon>
        <taxon>Eutheria</taxon>
        <taxon>Laurasiatheria</taxon>
        <taxon>Chiroptera</taxon>
        <taxon>Yinpterochiroptera</taxon>
        <taxon>Rhinolophoidea</taxon>
        <taxon>Rhinolophidae</taxon>
        <taxon>Rhinolophinae</taxon>
        <taxon>Rhinolophus</taxon>
    </lineage>
</organism>
<accession>A0A671EXE6</accession>
<reference evidence="2" key="4">
    <citation type="submission" date="2025-08" db="UniProtKB">
        <authorList>
            <consortium name="Ensembl"/>
        </authorList>
    </citation>
    <scope>IDENTIFICATION</scope>
</reference>
<sequence>MQSSTFPLSLHNQPSDKTANTVGTLHSEILGVDVISKERIKRKQVAENSLQGISQHPPQSWRSSRTFQAGSGAQRGPIWSVLGRRQNVCESHSWRQRLPRQYLSSMLMLGNVLGTTMERNLCSQTSLTESATADTCQSIQNLFGVPAELMEFSQSLLEKGQGTISQPSVVKNYIQRRTSCHGHEKRMALRMWTRVSLSSIIQQCSGRRVRIKKTNSKLSDVAQEVIQHMPISYTGGQLPAPVKSESSFNVFFTMKDPVLVEESENSQSDSKTRILESQHSLKSSHLSLTKTDFSEQFQLLQDLQLKIAAKLLRSQIPPSAPPPPASGLVLKYPVCLQCGRCSGFNCSHKLQAALGPYLLVFPQLYLVSTPEGHGEIRLHLGFRLQTGKRSQVPKYHRKDRPITPRSPISPLLRKAKICTRASKSPSSTIDFHSGSSQSLAPVQVHIRRKQCGGPDLVGKTDIGDPGHYEFTQVHSLPESDSESNQDEKWAKMRIRKTCDSKYPMKRIPKGIRTQHKKFYTNSRTIICSPSRELPAQLRRKRSGAPQTTTASLKRQRKKSSQPKFVQLLFRGLKQAIQTAQRIMAFVGQKPEERTKPDRLWSSKNCHPKQKARDSKRDRVPFVKLRPTDPTTKQESMLWEETDQFRSAQQPKGDSAFQVPRLIVSQRSATFETTTIRQSLGTVQHDSLSRPQKNFYRKEVSSQESKNSKRRTRVPVRGRSLHGSPVKRTSHSHFKEKLTNKKQTPHSFCRETTLCTSSEKSHLSPSEKSHCSPSERSHQSSSERRCRSPSERRCRSPSERRCRSPSERRCRSSSEKSHRSLSQRRGHTLSERREHRPSEKSQHNLLEETHRSPSERIHHSLSKERLQHSSPRETPRHHLSKDFELLHPVF</sequence>
<feature type="region of interest" description="Disordered" evidence="1">
    <location>
        <begin position="1"/>
        <end position="22"/>
    </location>
</feature>
<reference evidence="2" key="5">
    <citation type="submission" date="2025-09" db="UniProtKB">
        <authorList>
            <consortium name="Ensembl"/>
        </authorList>
    </citation>
    <scope>IDENTIFICATION</scope>
</reference>
<dbReference type="OMA" id="RQQNIWE"/>
<dbReference type="Proteomes" id="UP000472240">
    <property type="component" value="Chromosome 13"/>
</dbReference>
<evidence type="ECO:0000313" key="2">
    <source>
        <dbReference type="Ensembl" id="ENSRFEP00010016268.1"/>
    </source>
</evidence>
<feature type="compositionally biased region" description="Polar residues" evidence="1">
    <location>
        <begin position="681"/>
        <end position="691"/>
    </location>
</feature>
<dbReference type="AlphaFoldDB" id="A0A671EXE6"/>
<feature type="region of interest" description="Disordered" evidence="1">
    <location>
        <begin position="450"/>
        <end position="487"/>
    </location>
</feature>
<dbReference type="InParanoid" id="A0A671EXE6"/>
<reference evidence="2 3" key="1">
    <citation type="journal article" date="2015" name="Annu Rev Anim Biosci">
        <title>The Genome 10K Project: a way forward.</title>
        <authorList>
            <person name="Koepfli K.P."/>
            <person name="Paten B."/>
            <person name="O'Brien S.J."/>
            <person name="Koepfli K.P."/>
            <person name="Paten B."/>
            <person name="Antunes A."/>
            <person name="Belov K."/>
            <person name="Bustamante C."/>
            <person name="Castoe T.A."/>
            <person name="Clawson H."/>
            <person name="Crawford A.J."/>
            <person name="Diekhans M."/>
            <person name="Distel D."/>
            <person name="Durbin R."/>
            <person name="Earl D."/>
            <person name="Fujita M.K."/>
            <person name="Gamble T."/>
            <person name="Georges A."/>
            <person name="Gemmell N."/>
            <person name="Gilbert M.T."/>
            <person name="Graves J.M."/>
            <person name="Green R.E."/>
            <person name="Hickey G."/>
            <person name="Jarvis E.D."/>
            <person name="Johnson W."/>
            <person name="Komissarov A."/>
            <person name="Korf I."/>
            <person name="Kuhn R."/>
            <person name="Larkin D.M."/>
            <person name="Lewin H."/>
            <person name="Lopez J.V."/>
            <person name="Ma J."/>
            <person name="Marques-Bonet T."/>
            <person name="Miller W."/>
            <person name="Murphy R."/>
            <person name="Pevzner P."/>
            <person name="Shapiro B."/>
            <person name="Steiner C."/>
            <person name="Tamazian G."/>
            <person name="Venkatesh B."/>
            <person name="Wang J."/>
            <person name="Wayne R."/>
            <person name="Wiley E."/>
            <person name="Yang H."/>
            <person name="Zhang G."/>
            <person name="Haussler D."/>
            <person name="Ryder O."/>
            <person name="O'Brien S.J."/>
        </authorList>
    </citation>
    <scope>NUCLEOTIDE SEQUENCE</scope>
</reference>
<proteinExistence type="predicted"/>
<feature type="compositionally biased region" description="Basic residues" evidence="1">
    <location>
        <begin position="707"/>
        <end position="719"/>
    </location>
</feature>
<feature type="region of interest" description="Disordered" evidence="1">
    <location>
        <begin position="46"/>
        <end position="73"/>
    </location>
</feature>
<feature type="region of interest" description="Disordered" evidence="1">
    <location>
        <begin position="681"/>
        <end position="889"/>
    </location>
</feature>
<dbReference type="Ensembl" id="ENSRFET00010017764.1">
    <property type="protein sequence ID" value="ENSRFEP00010016268.1"/>
    <property type="gene ID" value="ENSRFEG00010011059.1"/>
</dbReference>
<reference evidence="3" key="3">
    <citation type="submission" date="2018-12" db="EMBL/GenBank/DDBJ databases">
        <title>G10K-VGP greater horseshoe bat female genome, primary haplotype.</title>
        <authorList>
            <person name="Teeling E."/>
            <person name="Myers G."/>
            <person name="Vernes S."/>
            <person name="Pippel M."/>
            <person name="Winkler S."/>
            <person name="Fedrigo O."/>
            <person name="Rhie A."/>
            <person name="Koren S."/>
            <person name="Phillippy A."/>
            <person name="Lewin H."/>
            <person name="Damas J."/>
            <person name="Howe K."/>
            <person name="Mountcastle J."/>
            <person name="Jarvis E.D."/>
        </authorList>
    </citation>
    <scope>NUCLEOTIDE SEQUENCE [LARGE SCALE GENOMIC DNA]</scope>
</reference>
<dbReference type="PANTHER" id="PTHR33888:SF1">
    <property type="entry name" value="RIKEN CDNA 4932415D10 GENE"/>
    <property type="match status" value="1"/>
</dbReference>
<feature type="compositionally biased region" description="Basic and acidic residues" evidence="1">
    <location>
        <begin position="827"/>
        <end position="889"/>
    </location>
</feature>
<protein>
    <submittedName>
        <fullName evidence="2">Uncharacterized protein</fullName>
    </submittedName>
</protein>
<feature type="compositionally biased region" description="Basic and acidic residues" evidence="1">
    <location>
        <begin position="589"/>
        <end position="600"/>
    </location>
</feature>
<feature type="compositionally biased region" description="Basic and acidic residues" evidence="1">
    <location>
        <begin position="758"/>
        <end position="817"/>
    </location>
</feature>
<keyword evidence="3" id="KW-1185">Reference proteome</keyword>
<dbReference type="GeneTree" id="ENSGT00700000104587"/>
<name>A0A671EXE6_RHIFE</name>
<reference evidence="2 3" key="2">
    <citation type="journal article" date="2018" name="Annu Rev Anim Biosci">
        <title>Bat Biology, Genomes, and the Bat1K Project: To Generate Chromosome-Level Genomes for All Living Bat Species.</title>
        <authorList>
            <person name="Teeling E.C."/>
            <person name="Vernes S.C."/>
            <person name="Davalos L.M."/>
            <person name="Ray D.A."/>
            <person name="Gilbert M.T.P."/>
            <person name="Myers E."/>
        </authorList>
    </citation>
    <scope>NUCLEOTIDE SEQUENCE</scope>
</reference>
<evidence type="ECO:0000313" key="3">
    <source>
        <dbReference type="Proteomes" id="UP000472240"/>
    </source>
</evidence>